<keyword evidence="2" id="KW-1185">Reference proteome</keyword>
<gene>
    <name evidence="1" type="ORF">FHS88_002616</name>
</gene>
<evidence type="ECO:0000313" key="1">
    <source>
        <dbReference type="EMBL" id="MBB5690481.1"/>
    </source>
</evidence>
<organism evidence="1 2">
    <name type="scientific">Neoroseomonas alkaliterrae</name>
    <dbReference type="NCBI Taxonomy" id="1452450"/>
    <lineage>
        <taxon>Bacteria</taxon>
        <taxon>Pseudomonadati</taxon>
        <taxon>Pseudomonadota</taxon>
        <taxon>Alphaproteobacteria</taxon>
        <taxon>Acetobacterales</taxon>
        <taxon>Acetobacteraceae</taxon>
        <taxon>Neoroseomonas</taxon>
    </lineage>
</organism>
<dbReference type="AlphaFoldDB" id="A0A840Y3B0"/>
<dbReference type="EMBL" id="JACIJE010000007">
    <property type="protein sequence ID" value="MBB5690481.1"/>
    <property type="molecule type" value="Genomic_DNA"/>
</dbReference>
<comment type="caution">
    <text evidence="1">The sequence shown here is derived from an EMBL/GenBank/DDBJ whole genome shotgun (WGS) entry which is preliminary data.</text>
</comment>
<dbReference type="Proteomes" id="UP000562254">
    <property type="component" value="Unassembled WGS sequence"/>
</dbReference>
<reference evidence="1 2" key="1">
    <citation type="submission" date="2020-08" db="EMBL/GenBank/DDBJ databases">
        <title>Genomic Encyclopedia of Type Strains, Phase IV (KMG-IV): sequencing the most valuable type-strain genomes for metagenomic binning, comparative biology and taxonomic classification.</title>
        <authorList>
            <person name="Goeker M."/>
        </authorList>
    </citation>
    <scope>NUCLEOTIDE SEQUENCE [LARGE SCALE GENOMIC DNA]</scope>
    <source>
        <strain evidence="1 2">DSM 25895</strain>
    </source>
</reference>
<proteinExistence type="predicted"/>
<accession>A0A840Y3B0</accession>
<protein>
    <submittedName>
        <fullName evidence="1">Uncharacterized protein</fullName>
    </submittedName>
</protein>
<dbReference type="RefSeq" id="WP_184485317.1">
    <property type="nucleotide sequence ID" value="NZ_JAAEDJ010000376.1"/>
</dbReference>
<sequence length="125" mass="13918">MSQTSQPTAEAEREARQRVARHLQDLHRLHLALAEESRALKRFTTEGAARAEIEIAAEMIEGYLAASAAFLENMRGRFEARLPLLRRGEPAFGARPGEAPEHGAFWLAFSRLCAVLRRAGRHAEG</sequence>
<evidence type="ECO:0000313" key="2">
    <source>
        <dbReference type="Proteomes" id="UP000562254"/>
    </source>
</evidence>
<name>A0A840Y3B0_9PROT</name>